<organism evidence="1 2">
    <name type="scientific">Planococcus shixiaomingii</name>
    <dbReference type="NCBI Taxonomy" id="3058393"/>
    <lineage>
        <taxon>Bacteria</taxon>
        <taxon>Bacillati</taxon>
        <taxon>Bacillota</taxon>
        <taxon>Bacilli</taxon>
        <taxon>Bacillales</taxon>
        <taxon>Caryophanaceae</taxon>
        <taxon>Planococcus</taxon>
    </lineage>
</organism>
<sequence>MMIISIDGYFQEILLTGKKCSSQELKQKYLQARKLAEQMQDLPYVFSRLHRFDVLPWDVGIEVDYVIDTDTDQIYIPTY</sequence>
<accession>A0ABT8MZ69</accession>
<name>A0ABT8MZ69_9BACL</name>
<dbReference type="RefSeq" id="WP_301722651.1">
    <property type="nucleotide sequence ID" value="NZ_JAUJWV010000001.1"/>
</dbReference>
<gene>
    <name evidence="1" type="ORF">QWY14_03100</name>
</gene>
<dbReference type="EMBL" id="JAUJWV010000001">
    <property type="protein sequence ID" value="MDN7240757.1"/>
    <property type="molecule type" value="Genomic_DNA"/>
</dbReference>
<dbReference type="Proteomes" id="UP001172055">
    <property type="component" value="Unassembled WGS sequence"/>
</dbReference>
<keyword evidence="2" id="KW-1185">Reference proteome</keyword>
<protein>
    <submittedName>
        <fullName evidence="1">Uncharacterized protein</fullName>
    </submittedName>
</protein>
<proteinExistence type="predicted"/>
<evidence type="ECO:0000313" key="2">
    <source>
        <dbReference type="Proteomes" id="UP001172055"/>
    </source>
</evidence>
<reference evidence="1 2" key="1">
    <citation type="submission" date="2023-06" db="EMBL/GenBank/DDBJ databases">
        <title>Novel species in genus Planococcus.</title>
        <authorList>
            <person name="Ning S."/>
        </authorList>
    </citation>
    <scope>NUCLEOTIDE SEQUENCE [LARGE SCALE GENOMIC DNA]</scope>
    <source>
        <strain evidence="1 2">N028</strain>
    </source>
</reference>
<comment type="caution">
    <text evidence="1">The sequence shown here is derived from an EMBL/GenBank/DDBJ whole genome shotgun (WGS) entry which is preliminary data.</text>
</comment>
<evidence type="ECO:0000313" key="1">
    <source>
        <dbReference type="EMBL" id="MDN7240757.1"/>
    </source>
</evidence>